<dbReference type="Pfam" id="PF04055">
    <property type="entry name" value="Radical_SAM"/>
    <property type="match status" value="1"/>
</dbReference>
<gene>
    <name evidence="9" type="ORF">METZ01_LOCUS64942</name>
</gene>
<evidence type="ECO:0000313" key="9">
    <source>
        <dbReference type="EMBL" id="SVA12088.1"/>
    </source>
</evidence>
<dbReference type="InterPro" id="IPR040072">
    <property type="entry name" value="Methyltransferase_A"/>
</dbReference>
<evidence type="ECO:0000259" key="8">
    <source>
        <dbReference type="PROSITE" id="PS51918"/>
    </source>
</evidence>
<evidence type="ECO:0000256" key="3">
    <source>
        <dbReference type="ARBA" id="ARBA00022552"/>
    </source>
</evidence>
<feature type="non-terminal residue" evidence="9">
    <location>
        <position position="1"/>
    </location>
</feature>
<dbReference type="SUPFAM" id="SSF102114">
    <property type="entry name" value="Radical SAM enzymes"/>
    <property type="match status" value="1"/>
</dbReference>
<keyword evidence="6" id="KW-0408">Iron</keyword>
<dbReference type="InterPro" id="IPR027492">
    <property type="entry name" value="RNA_MTrfase_RlmN"/>
</dbReference>
<dbReference type="CDD" id="cd01335">
    <property type="entry name" value="Radical_SAM"/>
    <property type="match status" value="1"/>
</dbReference>
<dbReference type="InterPro" id="IPR048641">
    <property type="entry name" value="RlmN_N"/>
</dbReference>
<evidence type="ECO:0000256" key="7">
    <source>
        <dbReference type="ARBA" id="ARBA00023014"/>
    </source>
</evidence>
<keyword evidence="5" id="KW-0479">Metal-binding</keyword>
<comment type="cofactor">
    <cofactor evidence="1">
        <name>[4Fe-4S] cluster</name>
        <dbReference type="ChEBI" id="CHEBI:49883"/>
    </cofactor>
</comment>
<dbReference type="Gene3D" id="1.10.150.530">
    <property type="match status" value="1"/>
</dbReference>
<keyword evidence="4" id="KW-0949">S-adenosyl-L-methionine</keyword>
<accession>A0A381T926</accession>
<dbReference type="PANTHER" id="PTHR30544:SF5">
    <property type="entry name" value="RADICAL SAM CORE DOMAIN-CONTAINING PROTEIN"/>
    <property type="match status" value="1"/>
</dbReference>
<dbReference type="GO" id="GO:0046872">
    <property type="term" value="F:metal ion binding"/>
    <property type="evidence" value="ECO:0007669"/>
    <property type="project" value="UniProtKB-KW"/>
</dbReference>
<dbReference type="EMBL" id="UINC01004137">
    <property type="protein sequence ID" value="SVA12088.1"/>
    <property type="molecule type" value="Genomic_DNA"/>
</dbReference>
<dbReference type="PROSITE" id="PS51918">
    <property type="entry name" value="RADICAL_SAM"/>
    <property type="match status" value="1"/>
</dbReference>
<organism evidence="9">
    <name type="scientific">marine metagenome</name>
    <dbReference type="NCBI Taxonomy" id="408172"/>
    <lineage>
        <taxon>unclassified sequences</taxon>
        <taxon>metagenomes</taxon>
        <taxon>ecological metagenomes</taxon>
    </lineage>
</organism>
<keyword evidence="2" id="KW-0004">4Fe-4S</keyword>
<feature type="domain" description="Radical SAM core" evidence="8">
    <location>
        <begin position="105"/>
        <end position="296"/>
    </location>
</feature>
<keyword evidence="7" id="KW-0411">Iron-sulfur</keyword>
<evidence type="ECO:0000256" key="5">
    <source>
        <dbReference type="ARBA" id="ARBA00022723"/>
    </source>
</evidence>
<dbReference type="InterPro" id="IPR058240">
    <property type="entry name" value="rSAM_sf"/>
</dbReference>
<dbReference type="InterPro" id="IPR007197">
    <property type="entry name" value="rSAM"/>
</dbReference>
<dbReference type="InterPro" id="IPR013785">
    <property type="entry name" value="Aldolase_TIM"/>
</dbReference>
<evidence type="ECO:0000256" key="4">
    <source>
        <dbReference type="ARBA" id="ARBA00022691"/>
    </source>
</evidence>
<dbReference type="GO" id="GO:0030488">
    <property type="term" value="P:tRNA methylation"/>
    <property type="evidence" value="ECO:0007669"/>
    <property type="project" value="InterPro"/>
</dbReference>
<dbReference type="AlphaFoldDB" id="A0A381T926"/>
<proteinExistence type="predicted"/>
<dbReference type="GO" id="GO:0051539">
    <property type="term" value="F:4 iron, 4 sulfur cluster binding"/>
    <property type="evidence" value="ECO:0007669"/>
    <property type="project" value="UniProtKB-KW"/>
</dbReference>
<dbReference type="GO" id="GO:0003824">
    <property type="term" value="F:catalytic activity"/>
    <property type="evidence" value="ECO:0007669"/>
    <property type="project" value="InterPro"/>
</dbReference>
<dbReference type="SFLD" id="SFLDS00029">
    <property type="entry name" value="Radical_SAM"/>
    <property type="match status" value="1"/>
</dbReference>
<protein>
    <recommendedName>
        <fullName evidence="8">Radical SAM core domain-containing protein</fullName>
    </recommendedName>
</protein>
<feature type="non-terminal residue" evidence="9">
    <location>
        <position position="296"/>
    </location>
</feature>
<dbReference type="PANTHER" id="PTHR30544">
    <property type="entry name" value="23S RRNA METHYLTRANSFERASE"/>
    <property type="match status" value="1"/>
</dbReference>
<evidence type="ECO:0000256" key="2">
    <source>
        <dbReference type="ARBA" id="ARBA00022485"/>
    </source>
</evidence>
<keyword evidence="3" id="KW-0698">rRNA processing</keyword>
<reference evidence="9" key="1">
    <citation type="submission" date="2018-05" db="EMBL/GenBank/DDBJ databases">
        <authorList>
            <person name="Lanie J.A."/>
            <person name="Ng W.-L."/>
            <person name="Kazmierczak K.M."/>
            <person name="Andrzejewski T.M."/>
            <person name="Davidsen T.M."/>
            <person name="Wayne K.J."/>
            <person name="Tettelin H."/>
            <person name="Glass J.I."/>
            <person name="Rusch D."/>
            <person name="Podicherti R."/>
            <person name="Tsui H.-C.T."/>
            <person name="Winkler M.E."/>
        </authorList>
    </citation>
    <scope>NUCLEOTIDE SEQUENCE</scope>
</reference>
<dbReference type="Pfam" id="PF21016">
    <property type="entry name" value="RlmN_N"/>
    <property type="match status" value="1"/>
</dbReference>
<dbReference type="Gene3D" id="3.20.20.70">
    <property type="entry name" value="Aldolase class I"/>
    <property type="match status" value="1"/>
</dbReference>
<name>A0A381T926_9ZZZZ</name>
<dbReference type="NCBIfam" id="TIGR00048">
    <property type="entry name" value="rRNA_mod_RlmN"/>
    <property type="match status" value="1"/>
</dbReference>
<evidence type="ECO:0000256" key="1">
    <source>
        <dbReference type="ARBA" id="ARBA00001966"/>
    </source>
</evidence>
<sequence>LYYAQNKEKVSLIGLCLDELRSLSEQIGEEAFRGQQLFDWIYRKNIDDYNLMTNLPGTFITKLSEKYKFHPLVLAHCSESKKEPTKKFLFRTENGHMIESVLMHDGNRSTVCLSTQVGCAVDCQFCATAQMGFLKNLTAGEMIDQFIQIRSLIEEPRINVVFMGMGEPFLNYRSVIQAAELLHQPDGINLGFDRITISTVGIVPKIERYTQEDHRYKLAISLNGVSQEQRSMIMPISKAHTLDDLLAAARKYASISRRKLTIEYVLIEKLNDSPEDAKTLKRLLRDIRCKLNLIPY</sequence>
<evidence type="ECO:0000256" key="6">
    <source>
        <dbReference type="ARBA" id="ARBA00023004"/>
    </source>
</evidence>
<dbReference type="GO" id="GO:0070475">
    <property type="term" value="P:rRNA base methylation"/>
    <property type="evidence" value="ECO:0007669"/>
    <property type="project" value="InterPro"/>
</dbReference>